<reference evidence="2 3" key="1">
    <citation type="journal article" date="2012" name="J. Bacteriol.">
        <title>Draft Genome Sequence of Mesorhizobium alhagi CCNWXJ12-2T, a Novel Salt-Resistant Species Isolated from the Desert of Northwestern China.</title>
        <authorList>
            <person name="Zhou M."/>
            <person name="Chen W."/>
            <person name="Chen H."/>
            <person name="Wei G."/>
        </authorList>
    </citation>
    <scope>NUCLEOTIDE SEQUENCE [LARGE SCALE GENOMIC DNA]</scope>
    <source>
        <strain evidence="2 3">CCNWXJ12-2</strain>
    </source>
</reference>
<dbReference type="Pfam" id="PF04248">
    <property type="entry name" value="NTP_transf_9"/>
    <property type="match status" value="1"/>
</dbReference>
<proteinExistence type="predicted"/>
<dbReference type="AlphaFoldDB" id="H0I024"/>
<dbReference type="PANTHER" id="PTHR34310">
    <property type="entry name" value="DUF427 DOMAIN PROTEIN (AFU_ORTHOLOGUE AFUA_3G02220)"/>
    <property type="match status" value="1"/>
</dbReference>
<dbReference type="PANTHER" id="PTHR34310:SF9">
    <property type="entry name" value="BLR5716 PROTEIN"/>
    <property type="match status" value="1"/>
</dbReference>
<keyword evidence="3" id="KW-1185">Reference proteome</keyword>
<protein>
    <recommendedName>
        <fullName evidence="1">DUF427 domain-containing protein</fullName>
    </recommendedName>
</protein>
<organism evidence="2 3">
    <name type="scientific">Mesorhizobium alhagi CCNWXJ12-2</name>
    <dbReference type="NCBI Taxonomy" id="1107882"/>
    <lineage>
        <taxon>Bacteria</taxon>
        <taxon>Pseudomonadati</taxon>
        <taxon>Pseudomonadota</taxon>
        <taxon>Alphaproteobacteria</taxon>
        <taxon>Hyphomicrobiales</taxon>
        <taxon>Phyllobacteriaceae</taxon>
        <taxon>Allomesorhizobium</taxon>
    </lineage>
</organism>
<dbReference type="Gene3D" id="2.170.150.40">
    <property type="entry name" value="Domain of unknown function (DUF427)"/>
    <property type="match status" value="1"/>
</dbReference>
<feature type="domain" description="DUF427" evidence="1">
    <location>
        <begin position="28"/>
        <end position="120"/>
    </location>
</feature>
<evidence type="ECO:0000259" key="1">
    <source>
        <dbReference type="Pfam" id="PF04248"/>
    </source>
</evidence>
<sequence>MDQAANPSPGFRRNPSHRITVEPFDGAVTVTFSDAIIASSDEALVLREADYPPVFYIPFKDIYFEFLKPSSTTTHCPYKGDASYWDVSAVGESAKDIMWAYEAPYDEMARIKNHGAFYPDKVRIEANPSSGAVGADL</sequence>
<gene>
    <name evidence="2" type="ORF">MAXJ12_29055</name>
</gene>
<dbReference type="InterPro" id="IPR007361">
    <property type="entry name" value="DUF427"/>
</dbReference>
<dbReference type="EMBL" id="AHAM01000260">
    <property type="protein sequence ID" value="EHK53665.1"/>
    <property type="molecule type" value="Genomic_DNA"/>
</dbReference>
<evidence type="ECO:0000313" key="3">
    <source>
        <dbReference type="Proteomes" id="UP000003250"/>
    </source>
</evidence>
<dbReference type="Proteomes" id="UP000003250">
    <property type="component" value="Unassembled WGS sequence"/>
</dbReference>
<dbReference type="RefSeq" id="WP_008839381.1">
    <property type="nucleotide sequence ID" value="NZ_AHAM01000260.1"/>
</dbReference>
<dbReference type="InterPro" id="IPR038694">
    <property type="entry name" value="DUF427_sf"/>
</dbReference>
<dbReference type="OrthoDB" id="9815163at2"/>
<evidence type="ECO:0000313" key="2">
    <source>
        <dbReference type="EMBL" id="EHK53665.1"/>
    </source>
</evidence>
<accession>H0I024</accession>
<name>H0I024_9HYPH</name>
<dbReference type="PATRIC" id="fig|1107882.3.peg.5624"/>